<feature type="signal peptide" evidence="1">
    <location>
        <begin position="1"/>
        <end position="18"/>
    </location>
</feature>
<reference evidence="2" key="1">
    <citation type="journal article" date="2023" name="Genome Biol. Evol.">
        <title>Long-read-based Genome Assembly of Drosophila gunungcola Reveals Fewer Chemosensory Genes in Flower-breeding Species.</title>
        <authorList>
            <person name="Negi A."/>
            <person name="Liao B.Y."/>
            <person name="Yeh S.D."/>
        </authorList>
    </citation>
    <scope>NUCLEOTIDE SEQUENCE</scope>
    <source>
        <strain evidence="2">Sukarami</strain>
    </source>
</reference>
<feature type="chain" id="PRO_5040264092" evidence="1">
    <location>
        <begin position="19"/>
        <end position="81"/>
    </location>
</feature>
<name>A0A9P9YPG2_9MUSC</name>
<evidence type="ECO:0000256" key="1">
    <source>
        <dbReference type="SAM" id="SignalP"/>
    </source>
</evidence>
<protein>
    <submittedName>
        <fullName evidence="2">Uncharacterized protein</fullName>
    </submittedName>
</protein>
<dbReference type="EMBL" id="JAMKOV010000004">
    <property type="protein sequence ID" value="KAI8040483.1"/>
    <property type="molecule type" value="Genomic_DNA"/>
</dbReference>
<evidence type="ECO:0000313" key="3">
    <source>
        <dbReference type="Proteomes" id="UP001059596"/>
    </source>
</evidence>
<organism evidence="2 3">
    <name type="scientific">Drosophila gunungcola</name>
    <name type="common">fruit fly</name>
    <dbReference type="NCBI Taxonomy" id="103775"/>
    <lineage>
        <taxon>Eukaryota</taxon>
        <taxon>Metazoa</taxon>
        <taxon>Ecdysozoa</taxon>
        <taxon>Arthropoda</taxon>
        <taxon>Hexapoda</taxon>
        <taxon>Insecta</taxon>
        <taxon>Pterygota</taxon>
        <taxon>Neoptera</taxon>
        <taxon>Endopterygota</taxon>
        <taxon>Diptera</taxon>
        <taxon>Brachycera</taxon>
        <taxon>Muscomorpha</taxon>
        <taxon>Ephydroidea</taxon>
        <taxon>Drosophilidae</taxon>
        <taxon>Drosophila</taxon>
        <taxon>Sophophora</taxon>
    </lineage>
</organism>
<dbReference type="PROSITE" id="PS51257">
    <property type="entry name" value="PROKAR_LIPOPROTEIN"/>
    <property type="match status" value="1"/>
</dbReference>
<dbReference type="AlphaFoldDB" id="A0A9P9YPG2"/>
<sequence length="81" mass="8642">MRGSAFNLVLSLVACAWAQFLEFSTLSTDRHGAAESDQVSSGLRGARLQRVVPEYVFAEQNVQVPFAGGQLEIPGTGENAS</sequence>
<proteinExistence type="predicted"/>
<gene>
    <name evidence="2" type="ORF">M5D96_006426</name>
</gene>
<keyword evidence="1" id="KW-0732">Signal</keyword>
<accession>A0A9P9YPG2</accession>
<comment type="caution">
    <text evidence="2">The sequence shown here is derived from an EMBL/GenBank/DDBJ whole genome shotgun (WGS) entry which is preliminary data.</text>
</comment>
<keyword evidence="3" id="KW-1185">Reference proteome</keyword>
<evidence type="ECO:0000313" key="2">
    <source>
        <dbReference type="EMBL" id="KAI8040483.1"/>
    </source>
</evidence>
<dbReference type="Proteomes" id="UP001059596">
    <property type="component" value="Unassembled WGS sequence"/>
</dbReference>